<keyword evidence="8" id="KW-1185">Reference proteome</keyword>
<keyword evidence="5" id="KW-0408">Iron</keyword>
<evidence type="ECO:0000256" key="5">
    <source>
        <dbReference type="ARBA" id="ARBA00023004"/>
    </source>
</evidence>
<comment type="caution">
    <text evidence="7">The sequence shown here is derived from an EMBL/GenBank/DDBJ whole genome shotgun (WGS) entry which is preliminary data.</text>
</comment>
<dbReference type="EMBL" id="JAODUP010000499">
    <property type="protein sequence ID" value="KAK2148413.1"/>
    <property type="molecule type" value="Genomic_DNA"/>
</dbReference>
<keyword evidence="3" id="KW-0479">Metal-binding</keyword>
<gene>
    <name evidence="7" type="ORF">LSH36_499g02032</name>
</gene>
<keyword evidence="4" id="KW-0560">Oxidoreductase</keyword>
<dbReference type="Pfam" id="PF00067">
    <property type="entry name" value="p450"/>
    <property type="match status" value="1"/>
</dbReference>
<dbReference type="PANTHER" id="PTHR24302">
    <property type="entry name" value="CYTOCHROME P450 FAMILY 3"/>
    <property type="match status" value="1"/>
</dbReference>
<evidence type="ECO:0000256" key="1">
    <source>
        <dbReference type="ARBA" id="ARBA00010617"/>
    </source>
</evidence>
<evidence type="ECO:0000256" key="3">
    <source>
        <dbReference type="ARBA" id="ARBA00022723"/>
    </source>
</evidence>
<keyword evidence="2" id="KW-0349">Heme</keyword>
<name>A0AAD9J8H0_9ANNE</name>
<evidence type="ECO:0000256" key="4">
    <source>
        <dbReference type="ARBA" id="ARBA00023002"/>
    </source>
</evidence>
<dbReference type="GO" id="GO:0016705">
    <property type="term" value="F:oxidoreductase activity, acting on paired donors, with incorporation or reduction of molecular oxygen"/>
    <property type="evidence" value="ECO:0007669"/>
    <property type="project" value="InterPro"/>
</dbReference>
<dbReference type="GO" id="GO:0005506">
    <property type="term" value="F:iron ion binding"/>
    <property type="evidence" value="ECO:0007669"/>
    <property type="project" value="InterPro"/>
</dbReference>
<dbReference type="PANTHER" id="PTHR24302:SF15">
    <property type="entry name" value="FATTY-ACID PEROXYGENASE"/>
    <property type="match status" value="1"/>
</dbReference>
<dbReference type="AlphaFoldDB" id="A0AAD9J8H0"/>
<proteinExistence type="inferred from homology"/>
<feature type="region of interest" description="Disordered" evidence="6">
    <location>
        <begin position="1"/>
        <end position="54"/>
    </location>
</feature>
<dbReference type="GO" id="GO:0020037">
    <property type="term" value="F:heme binding"/>
    <property type="evidence" value="ECO:0007669"/>
    <property type="project" value="InterPro"/>
</dbReference>
<feature type="compositionally biased region" description="Polar residues" evidence="6">
    <location>
        <begin position="24"/>
        <end position="38"/>
    </location>
</feature>
<dbReference type="InterPro" id="IPR050705">
    <property type="entry name" value="Cytochrome_P450_3A"/>
</dbReference>
<reference evidence="7" key="1">
    <citation type="journal article" date="2023" name="Mol. Biol. Evol.">
        <title>Third-Generation Sequencing Reveals the Adaptive Role of the Epigenome in Three Deep-Sea Polychaetes.</title>
        <authorList>
            <person name="Perez M."/>
            <person name="Aroh O."/>
            <person name="Sun Y."/>
            <person name="Lan Y."/>
            <person name="Juniper S.K."/>
            <person name="Young C.R."/>
            <person name="Angers B."/>
            <person name="Qian P.Y."/>
        </authorList>
    </citation>
    <scope>NUCLEOTIDE SEQUENCE</scope>
    <source>
        <strain evidence="7">P08H-3</strain>
    </source>
</reference>
<dbReference type="Gene3D" id="1.10.630.10">
    <property type="entry name" value="Cytochrome P450"/>
    <property type="match status" value="1"/>
</dbReference>
<dbReference type="GO" id="GO:0008395">
    <property type="term" value="F:steroid hydroxylase activity"/>
    <property type="evidence" value="ECO:0007669"/>
    <property type="project" value="TreeGrafter"/>
</dbReference>
<organism evidence="7 8">
    <name type="scientific">Paralvinella palmiformis</name>
    <dbReference type="NCBI Taxonomy" id="53620"/>
    <lineage>
        <taxon>Eukaryota</taxon>
        <taxon>Metazoa</taxon>
        <taxon>Spiralia</taxon>
        <taxon>Lophotrochozoa</taxon>
        <taxon>Annelida</taxon>
        <taxon>Polychaeta</taxon>
        <taxon>Sedentaria</taxon>
        <taxon>Canalipalpata</taxon>
        <taxon>Terebellida</taxon>
        <taxon>Terebelliformia</taxon>
        <taxon>Alvinellidae</taxon>
        <taxon>Paralvinella</taxon>
    </lineage>
</organism>
<evidence type="ECO:0000256" key="2">
    <source>
        <dbReference type="ARBA" id="ARBA00022617"/>
    </source>
</evidence>
<evidence type="ECO:0000256" key="6">
    <source>
        <dbReference type="SAM" id="MobiDB-lite"/>
    </source>
</evidence>
<evidence type="ECO:0000313" key="7">
    <source>
        <dbReference type="EMBL" id="KAK2148413.1"/>
    </source>
</evidence>
<comment type="similarity">
    <text evidence="1">Belongs to the cytochrome P450 family.</text>
</comment>
<protein>
    <recommendedName>
        <fullName evidence="9">Cytochrome P450</fullName>
    </recommendedName>
</protein>
<dbReference type="InterPro" id="IPR036396">
    <property type="entry name" value="Cyt_P450_sf"/>
</dbReference>
<dbReference type="SUPFAM" id="SSF48264">
    <property type="entry name" value="Cytochrome P450"/>
    <property type="match status" value="1"/>
</dbReference>
<dbReference type="InterPro" id="IPR001128">
    <property type="entry name" value="Cyt_P450"/>
</dbReference>
<dbReference type="Proteomes" id="UP001208570">
    <property type="component" value="Unassembled WGS sequence"/>
</dbReference>
<evidence type="ECO:0008006" key="9">
    <source>
        <dbReference type="Google" id="ProtNLM"/>
    </source>
</evidence>
<sequence>MKSTKGGARSTKSARSQREISAKSAGNGNKTGTKTSSKPAAPRPRCRMTRNPTEGCNALNHSPFSLRFKNSPRHHGYLDSVLYVRHSCLDSVAVTANDAPVQSANSLEKKSNSVEHLVQGLGNLIVEGVRVFDQHCVSTYGNVVGLYEGSAPVLLVADPDLLKQVFVKDFNSFMNRTAAPLFTDKDNYVYRATLTRLMGDHWKRVRCHLTPTFSTSRLRYMIPHLRACAELLLDNLTKEASGSSVDLKHSQLIDSNREDIVYFLAHIPLPDVTSLIRQDPDKAGISLSFRYCGAFSMDVIARTAFGLDIDSQRDPDNPFVRHARKVFEASQINLRLLSISKHQRALHHGKASSEKFVAFPGCDGIELNAKRYVQ</sequence>
<accession>A0AAD9J8H0</accession>
<evidence type="ECO:0000313" key="8">
    <source>
        <dbReference type="Proteomes" id="UP001208570"/>
    </source>
</evidence>